<dbReference type="InterPro" id="IPR029069">
    <property type="entry name" value="HotDog_dom_sf"/>
</dbReference>
<dbReference type="Pfam" id="PF03061">
    <property type="entry name" value="4HBT"/>
    <property type="match status" value="1"/>
</dbReference>
<dbReference type="Gene3D" id="3.10.129.10">
    <property type="entry name" value="Hotdog Thioesterase"/>
    <property type="match status" value="1"/>
</dbReference>
<dbReference type="RefSeq" id="WP_009524341.1">
    <property type="nucleotide sequence ID" value="NZ_JH414546.1"/>
</dbReference>
<dbReference type="BioCyc" id="EBAC796937-HMP:GMGH-104-MONOMER"/>
<dbReference type="EMBL" id="AFZE01000001">
    <property type="protein sequence ID" value="EHL16862.1"/>
    <property type="molecule type" value="Genomic_DNA"/>
</dbReference>
<dbReference type="PROSITE" id="PS51770">
    <property type="entry name" value="HOTDOG_ACOT"/>
    <property type="match status" value="1"/>
</dbReference>
<dbReference type="Proteomes" id="UP000006437">
    <property type="component" value="Unassembled WGS sequence"/>
</dbReference>
<proteinExistence type="predicted"/>
<dbReference type="GO" id="GO:0016787">
    <property type="term" value="F:hydrolase activity"/>
    <property type="evidence" value="ECO:0007669"/>
    <property type="project" value="UniProtKB-KW"/>
</dbReference>
<evidence type="ECO:0000313" key="3">
    <source>
        <dbReference type="EMBL" id="EHL16862.1"/>
    </source>
</evidence>
<protein>
    <recommendedName>
        <fullName evidence="2">HotDog ACOT-type domain-containing protein</fullName>
    </recommendedName>
</protein>
<sequence length="144" mass="16405">MKKYENSIIVKTDDLNHHGTLFIGKALTYLAETGFLNMALTYGNGDEIVFRALDGFRFFLPVPKGSILTYTSQIVRLGKTSATLYIKGECKLASTLNMEGYCTYVTVDEKTRVKKPHNMVLDSLSDEYEKELRQKADEFFKKLL</sequence>
<organism evidence="3 4">
    <name type="scientific">Peptoanaerobacter stomatis</name>
    <dbReference type="NCBI Taxonomy" id="796937"/>
    <lineage>
        <taxon>Bacteria</taxon>
        <taxon>Bacillati</taxon>
        <taxon>Bacillota</taxon>
        <taxon>Clostridia</taxon>
        <taxon>Peptostreptococcales</taxon>
        <taxon>Filifactoraceae</taxon>
        <taxon>Peptoanaerobacter</taxon>
    </lineage>
</organism>
<keyword evidence="1" id="KW-0378">Hydrolase</keyword>
<comment type="caution">
    <text evidence="3">The sequence shown here is derived from an EMBL/GenBank/DDBJ whole genome shotgun (WGS) entry which is preliminary data.</text>
</comment>
<evidence type="ECO:0000313" key="4">
    <source>
        <dbReference type="Proteomes" id="UP000006437"/>
    </source>
</evidence>
<accession>G9WXL5</accession>
<reference evidence="3 4" key="1">
    <citation type="submission" date="2011-08" db="EMBL/GenBank/DDBJ databases">
        <title>The Genome Sequence of Eubacteriaceae bacterium ACC19a.</title>
        <authorList>
            <consortium name="The Broad Institute Genome Sequencing Platform"/>
            <person name="Earl A."/>
            <person name="Ward D."/>
            <person name="Feldgarden M."/>
            <person name="Gevers D."/>
            <person name="Sizova M."/>
            <person name="Hazen A."/>
            <person name="Epstein S."/>
            <person name="Young S.K."/>
            <person name="Zeng Q."/>
            <person name="Gargeya S."/>
            <person name="Fitzgerald M."/>
            <person name="Haas B."/>
            <person name="Abouelleil A."/>
            <person name="Alvarado L."/>
            <person name="Arachchi H.M."/>
            <person name="Berlin A."/>
            <person name="Brown A."/>
            <person name="Chapman S.B."/>
            <person name="Chen Z."/>
            <person name="Dunbar C."/>
            <person name="Freedman E."/>
            <person name="Gearin G."/>
            <person name="Gellesch M."/>
            <person name="Goldberg J."/>
            <person name="Griggs A."/>
            <person name="Gujja S."/>
            <person name="Heiman D."/>
            <person name="Howarth C."/>
            <person name="Larson L."/>
            <person name="Lui A."/>
            <person name="MacDonald P.J.P."/>
            <person name="Montmayeur A."/>
            <person name="Murphy C."/>
            <person name="Neiman D."/>
            <person name="Pearson M."/>
            <person name="Priest M."/>
            <person name="Roberts A."/>
            <person name="Saif S."/>
            <person name="Shea T."/>
            <person name="Shenoy N."/>
            <person name="Sisk P."/>
            <person name="Stolte C."/>
            <person name="Sykes S."/>
            <person name="Wortman J."/>
            <person name="Nusbaum C."/>
            <person name="Birren B."/>
        </authorList>
    </citation>
    <scope>NUCLEOTIDE SEQUENCE [LARGE SCALE GENOMIC DNA]</scope>
    <source>
        <strain evidence="3 4">ACC19a</strain>
    </source>
</reference>
<evidence type="ECO:0000259" key="2">
    <source>
        <dbReference type="PROSITE" id="PS51770"/>
    </source>
</evidence>
<dbReference type="SUPFAM" id="SSF54637">
    <property type="entry name" value="Thioesterase/thiol ester dehydrase-isomerase"/>
    <property type="match status" value="1"/>
</dbReference>
<name>G9WXL5_9FIRM</name>
<feature type="domain" description="HotDog ACOT-type" evidence="2">
    <location>
        <begin position="1"/>
        <end position="110"/>
    </location>
</feature>
<evidence type="ECO:0000256" key="1">
    <source>
        <dbReference type="PROSITE-ProRule" id="PRU01106"/>
    </source>
</evidence>
<dbReference type="InterPro" id="IPR006683">
    <property type="entry name" value="Thioestr_dom"/>
</dbReference>
<dbReference type="AlphaFoldDB" id="G9WXL5"/>
<dbReference type="InterPro" id="IPR033120">
    <property type="entry name" value="HOTDOG_ACOT"/>
</dbReference>
<gene>
    <name evidence="3" type="ORF">HMPREF9629_00104</name>
</gene>
<dbReference type="HOGENOM" id="CLU_050164_1_1_9"/>